<dbReference type="Pfam" id="PF24219">
    <property type="entry name" value="DUF7438"/>
    <property type="match status" value="1"/>
</dbReference>
<dbReference type="RefSeq" id="YP_006990683.1">
    <property type="nucleotide sequence ID" value="NC_019423.1"/>
</dbReference>
<sequence length="60" mass="6704">MSLNPKQAEKLKKLISNYAESAIADSWAGSADPDDYESIVESCEIARQKLDNFIVELTKE</sequence>
<name>K4MNA2_9CAUD</name>
<evidence type="ECO:0000313" key="2">
    <source>
        <dbReference type="Proteomes" id="UP000001223"/>
    </source>
</evidence>
<dbReference type="GeneID" id="13997495"/>
<accession>K4MNA2</accession>
<dbReference type="Proteomes" id="UP000001223">
    <property type="component" value="Segment"/>
</dbReference>
<proteinExistence type="predicted"/>
<organism evidence="1 2">
    <name type="scientific">Escherichia phage IME11</name>
    <dbReference type="NCBI Taxonomy" id="1239384"/>
    <lineage>
        <taxon>Viruses</taxon>
        <taxon>Duplodnaviria</taxon>
        <taxon>Heunggongvirae</taxon>
        <taxon>Uroviricota</taxon>
        <taxon>Caudoviricetes</taxon>
        <taxon>Schitoviridae</taxon>
        <taxon>Enquatrovirinae</taxon>
        <taxon>Gamaleyavirus</taxon>
        <taxon>Gamaleyavirus IME11</taxon>
    </lineage>
</organism>
<keyword evidence="2" id="KW-1185">Reference proteome</keyword>
<dbReference type="InterPro" id="IPR055861">
    <property type="entry name" value="DUF7438"/>
</dbReference>
<reference evidence="1 2" key="1">
    <citation type="journal article" date="2012" name="J. Virol.">
        <title>Complete Genome Sequence of IME11, a New N4-Like Bacteriophage.</title>
        <authorList>
            <person name="Fan H."/>
            <person name="Fan H."/>
            <person name="An X."/>
            <person name="Huang Y."/>
            <person name="Zhang Z."/>
            <person name="Mi Z."/>
            <person name="Tong Y."/>
        </authorList>
    </citation>
    <scope>NUCLEOTIDE SEQUENCE [LARGE SCALE GENOMIC DNA]</scope>
</reference>
<dbReference type="KEGG" id="vg:13997495"/>
<dbReference type="EMBL" id="JX880034">
    <property type="protein sequence ID" value="AFV29127.1"/>
    <property type="molecule type" value="Genomic_DNA"/>
</dbReference>
<evidence type="ECO:0000313" key="1">
    <source>
        <dbReference type="EMBL" id="AFV29127.1"/>
    </source>
</evidence>
<protein>
    <submittedName>
        <fullName evidence="1">Uncharacterized protein</fullName>
    </submittedName>
</protein>
<gene>
    <name evidence="1" type="ORF">IME11_78</name>
</gene>